<organism evidence="2 3">
    <name type="scientific">Sphingomonas plantiphila</name>
    <dbReference type="NCBI Taxonomy" id="3163295"/>
    <lineage>
        <taxon>Bacteria</taxon>
        <taxon>Pseudomonadati</taxon>
        <taxon>Pseudomonadota</taxon>
        <taxon>Alphaproteobacteria</taxon>
        <taxon>Sphingomonadales</taxon>
        <taxon>Sphingomonadaceae</taxon>
        <taxon>Sphingomonas</taxon>
    </lineage>
</organism>
<feature type="transmembrane region" description="Helical" evidence="1">
    <location>
        <begin position="208"/>
        <end position="226"/>
    </location>
</feature>
<feature type="transmembrane region" description="Helical" evidence="1">
    <location>
        <begin position="344"/>
        <end position="362"/>
    </location>
</feature>
<name>A0ABW8YRK1_9SPHN</name>
<evidence type="ECO:0000313" key="2">
    <source>
        <dbReference type="EMBL" id="MFL9842674.1"/>
    </source>
</evidence>
<feature type="transmembrane region" description="Helical" evidence="1">
    <location>
        <begin position="72"/>
        <end position="91"/>
    </location>
</feature>
<feature type="transmembrane region" description="Helical" evidence="1">
    <location>
        <begin position="238"/>
        <end position="263"/>
    </location>
</feature>
<feature type="transmembrane region" description="Helical" evidence="1">
    <location>
        <begin position="307"/>
        <end position="332"/>
    </location>
</feature>
<protein>
    <submittedName>
        <fullName evidence="2">DUF4153 domain-containing protein</fullName>
    </submittedName>
</protein>
<dbReference type="Pfam" id="PF13687">
    <property type="entry name" value="DUF4153"/>
    <property type="match status" value="1"/>
</dbReference>
<feature type="transmembrane region" description="Helical" evidence="1">
    <location>
        <begin position="168"/>
        <end position="196"/>
    </location>
</feature>
<keyword evidence="1" id="KW-0812">Transmembrane</keyword>
<evidence type="ECO:0000256" key="1">
    <source>
        <dbReference type="SAM" id="Phobius"/>
    </source>
</evidence>
<feature type="transmembrane region" description="Helical" evidence="1">
    <location>
        <begin position="38"/>
        <end position="60"/>
    </location>
</feature>
<keyword evidence="1" id="KW-0472">Membrane</keyword>
<dbReference type="Proteomes" id="UP001629244">
    <property type="component" value="Unassembled WGS sequence"/>
</dbReference>
<feature type="transmembrane region" description="Helical" evidence="1">
    <location>
        <begin position="127"/>
        <end position="147"/>
    </location>
</feature>
<feature type="transmembrane region" description="Helical" evidence="1">
    <location>
        <begin position="98"/>
        <end position="115"/>
    </location>
</feature>
<reference evidence="2 3" key="1">
    <citation type="submission" date="2024-06" db="EMBL/GenBank/DDBJ databases">
        <authorList>
            <person name="Kaempfer P."/>
            <person name="Viver T."/>
        </authorList>
    </citation>
    <scope>NUCLEOTIDE SEQUENCE [LARGE SCALE GENOMIC DNA]</scope>
    <source>
        <strain evidence="2 3">ST-64</strain>
    </source>
</reference>
<keyword evidence="3" id="KW-1185">Reference proteome</keyword>
<proteinExistence type="predicted"/>
<dbReference type="InterPro" id="IPR025291">
    <property type="entry name" value="DUF4153"/>
</dbReference>
<feature type="transmembrane region" description="Helical" evidence="1">
    <location>
        <begin position="382"/>
        <end position="403"/>
    </location>
</feature>
<sequence>MAWIRVSPDGNAGPAPGVDAARGGWTMTMQTDTGEDRWPLLAPILAALGLITGLIVHWIFGTGYQPQISAVRLALLSFVSVTAILFGFVVLRTDLIRSAAFALACGVIAALIVYFNGATSGWSATEGWRLVCLALAIGIVAPLFQAGREGGYRPLSYPLAHDHAWTNAVLWCLGWAFVGVVLLLSFLLAALFDLIGIDLLKDLLRKEWFWRPLVGLAFGLGLALLREQRRIVGLLQNVAMLVLGVLAPVLAVGLGLFLIALPFTGLQPLWDATKATTPILLACAVGALLLVNAVIGNGGDDAQRNRVLRWAALVLAVAILPLVVIAAIATGLRIGQYGFTPERLWGLTFVIIASVVAVAYLVSVIRGRGAWAERVRPANLHLAMIVCGVALLLATPLVSFNAISTRDQVARLESGEVTPDKFDWAALAFDFGEPGRRALERLVSSREPKVSKPAQVAAAAKSRWELMGTGQEQGRLFGIEKRVRMLPRPVPLTPELRGILADYKLCGDSEVRCTMYVLPGEQQAVVYRDSCIESYREAHTGRSGVDWSCRNPWRIERANGKWRFVDTGITDPAVRVALSEGYRKGAIEVRPVQRRQVFVGGVPVGDPFE</sequence>
<dbReference type="RefSeq" id="WP_408080541.1">
    <property type="nucleotide sequence ID" value="NZ_JBELQC010000003.1"/>
</dbReference>
<feature type="transmembrane region" description="Helical" evidence="1">
    <location>
        <begin position="275"/>
        <end position="295"/>
    </location>
</feature>
<accession>A0ABW8YRK1</accession>
<gene>
    <name evidence="2" type="ORF">ABS767_17015</name>
</gene>
<keyword evidence="1" id="KW-1133">Transmembrane helix</keyword>
<comment type="caution">
    <text evidence="2">The sequence shown here is derived from an EMBL/GenBank/DDBJ whole genome shotgun (WGS) entry which is preliminary data.</text>
</comment>
<dbReference type="EMBL" id="JBELQC010000003">
    <property type="protein sequence ID" value="MFL9842674.1"/>
    <property type="molecule type" value="Genomic_DNA"/>
</dbReference>
<evidence type="ECO:0000313" key="3">
    <source>
        <dbReference type="Proteomes" id="UP001629244"/>
    </source>
</evidence>